<evidence type="ECO:0000313" key="1">
    <source>
        <dbReference type="EMBL" id="SVC72801.1"/>
    </source>
</evidence>
<accession>A0A382PLH3</accession>
<dbReference type="EMBL" id="UINC01107432">
    <property type="protein sequence ID" value="SVC72801.1"/>
    <property type="molecule type" value="Genomic_DNA"/>
</dbReference>
<evidence type="ECO:0008006" key="2">
    <source>
        <dbReference type="Google" id="ProtNLM"/>
    </source>
</evidence>
<protein>
    <recommendedName>
        <fullName evidence="2">Bacterial spore germination immunoglobulin-like domain-containing protein</fullName>
    </recommendedName>
</protein>
<proteinExistence type="predicted"/>
<organism evidence="1">
    <name type="scientific">marine metagenome</name>
    <dbReference type="NCBI Taxonomy" id="408172"/>
    <lineage>
        <taxon>unclassified sequences</taxon>
        <taxon>metagenomes</taxon>
        <taxon>ecological metagenomes</taxon>
    </lineage>
</organism>
<reference evidence="1" key="1">
    <citation type="submission" date="2018-05" db="EMBL/GenBank/DDBJ databases">
        <authorList>
            <person name="Lanie J.A."/>
            <person name="Ng W.-L."/>
            <person name="Kazmierczak K.M."/>
            <person name="Andrzejewski T.M."/>
            <person name="Davidsen T.M."/>
            <person name="Wayne K.J."/>
            <person name="Tettelin H."/>
            <person name="Glass J.I."/>
            <person name="Rusch D."/>
            <person name="Podicherti R."/>
            <person name="Tsui H.-C.T."/>
            <person name="Winkler M.E."/>
        </authorList>
    </citation>
    <scope>NUCLEOTIDE SEQUENCE</scope>
</reference>
<name>A0A382PLH3_9ZZZZ</name>
<gene>
    <name evidence="1" type="ORF">METZ01_LOCUS325655</name>
</gene>
<dbReference type="AlphaFoldDB" id="A0A382PLH3"/>
<sequence length="157" mass="17229">MVLGLSWIAVTGIGCQTQGSDVGRFRPKVFDPGEGPVNSIRLFIILDGEPGPDTFKARVYALRDSVPKPVPFTEGTLEIIIFDEASNRDQQDPPRQVWSFSGADLNRHRLQTIIGFSYDFPLKIDKAKPGKVSVVAKFTQPDGVSIFAKPVSITVEP</sequence>